<dbReference type="InterPro" id="IPR050640">
    <property type="entry name" value="Bact_2-comp_sensor_kinase"/>
</dbReference>
<keyword evidence="2" id="KW-0812">Transmembrane</keyword>
<dbReference type="EMBL" id="CP121472">
    <property type="protein sequence ID" value="WPL17790.1"/>
    <property type="molecule type" value="Genomic_DNA"/>
</dbReference>
<name>A0ABZ0SB60_9GAMM</name>
<reference evidence="4 5" key="1">
    <citation type="journal article" date="2023" name="Microorganisms">
        <title>Thiorhodovibrio frisius and Trv. litoralis spp. nov., Two Novel Members from a Clade of Fastidious Purple Sulfur Bacteria That Exhibit Unique Red-Shifted Light-Harvesting Capabilities.</title>
        <authorList>
            <person name="Methner A."/>
            <person name="Kuzyk S.B."/>
            <person name="Petersen J."/>
            <person name="Bauer S."/>
            <person name="Brinkmann H."/>
            <person name="Sichau K."/>
            <person name="Wanner G."/>
            <person name="Wolf J."/>
            <person name="Neumann-Schaal M."/>
            <person name="Henke P."/>
            <person name="Tank M."/>
            <person name="Sproer C."/>
            <person name="Bunk B."/>
            <person name="Overmann J."/>
        </authorList>
    </citation>
    <scope>NUCLEOTIDE SEQUENCE [LARGE SCALE GENOMIC DNA]</scope>
    <source>
        <strain evidence="4 5">DSM 6702</strain>
    </source>
</reference>
<dbReference type="InterPro" id="IPR010559">
    <property type="entry name" value="Sig_transdc_His_kin_internal"/>
</dbReference>
<keyword evidence="2" id="KW-1133">Transmembrane helix</keyword>
<evidence type="ECO:0000259" key="3">
    <source>
        <dbReference type="Pfam" id="PF06580"/>
    </source>
</evidence>
<feature type="transmembrane region" description="Helical" evidence="2">
    <location>
        <begin position="114"/>
        <end position="134"/>
    </location>
</feature>
<dbReference type="GO" id="GO:0004673">
    <property type="term" value="F:protein histidine kinase activity"/>
    <property type="evidence" value="ECO:0007669"/>
    <property type="project" value="UniProtKB-EC"/>
</dbReference>
<proteinExistence type="predicted"/>
<accession>A0ABZ0SB60</accession>
<feature type="region of interest" description="Disordered" evidence="1">
    <location>
        <begin position="31"/>
        <end position="70"/>
    </location>
</feature>
<dbReference type="Proteomes" id="UP001432180">
    <property type="component" value="Chromosome"/>
</dbReference>
<dbReference type="InterPro" id="IPR036890">
    <property type="entry name" value="HATPase_C_sf"/>
</dbReference>
<keyword evidence="4" id="KW-0418">Kinase</keyword>
<evidence type="ECO:0000313" key="5">
    <source>
        <dbReference type="Proteomes" id="UP001432180"/>
    </source>
</evidence>
<dbReference type="SUPFAM" id="SSF55874">
    <property type="entry name" value="ATPase domain of HSP90 chaperone/DNA topoisomerase II/histidine kinase"/>
    <property type="match status" value="1"/>
</dbReference>
<dbReference type="PANTHER" id="PTHR34220:SF7">
    <property type="entry name" value="SENSOR HISTIDINE KINASE YPDA"/>
    <property type="match status" value="1"/>
</dbReference>
<protein>
    <submittedName>
        <fullName evidence="4">Sensor histidine kinase YpdA</fullName>
        <ecNumber evidence="4">2.7.13.3</ecNumber>
    </submittedName>
</protein>
<keyword evidence="4" id="KW-0808">Transferase</keyword>
<feature type="compositionally biased region" description="Basic and acidic residues" evidence="1">
    <location>
        <begin position="47"/>
        <end position="69"/>
    </location>
</feature>
<dbReference type="Gene3D" id="3.30.565.10">
    <property type="entry name" value="Histidine kinase-like ATPase, C-terminal domain"/>
    <property type="match status" value="1"/>
</dbReference>
<dbReference type="Pfam" id="PF06580">
    <property type="entry name" value="His_kinase"/>
    <property type="match status" value="1"/>
</dbReference>
<feature type="transmembrane region" description="Helical" evidence="2">
    <location>
        <begin position="82"/>
        <end position="102"/>
    </location>
</feature>
<dbReference type="EC" id="2.7.13.3" evidence="4"/>
<gene>
    <name evidence="4" type="primary">ypdA</name>
    <name evidence="4" type="ORF">Thiowin_02832</name>
</gene>
<evidence type="ECO:0000256" key="2">
    <source>
        <dbReference type="SAM" id="Phobius"/>
    </source>
</evidence>
<evidence type="ECO:0000256" key="1">
    <source>
        <dbReference type="SAM" id="MobiDB-lite"/>
    </source>
</evidence>
<dbReference type="PANTHER" id="PTHR34220">
    <property type="entry name" value="SENSOR HISTIDINE KINASE YPDA"/>
    <property type="match status" value="1"/>
</dbReference>
<feature type="transmembrane region" description="Helical" evidence="2">
    <location>
        <begin position="187"/>
        <end position="207"/>
    </location>
</feature>
<evidence type="ECO:0000313" key="4">
    <source>
        <dbReference type="EMBL" id="WPL17790.1"/>
    </source>
</evidence>
<keyword evidence="5" id="KW-1185">Reference proteome</keyword>
<sequence>MKIRRAATGKSARIKRREIWLLNGYQCEMRSEKPGETRTRTSPSNRPSKDDIRGARHRSASETKRDSEPTARANLLPDFRSLPMVLGVVVYAELLAILITLTSPQPLATFWTRMGPLSVFVQLIALLAAALLCGARPSLGRIDARLGALGALVMIIGSSAAITAGAALLVPPEMAQGLYPQDGLAGLMIRTLCISAIVGALFLRYLYLHQQWRSQVEAVANARFKTLQAKIRPHFLFNSMNTIASLTRTNPKLAEETVLDLADLFRASLATDAESATLGEEFELARRYLNIEQLRLGARMRVDWDVDQVPGEALLPPLILQPLVENAVYHGIHPSLHPGFIRIGATYRRGQIHVTIDNSLPLPGESAGNRHRGHRMAIANVSQRLDAMFPGAASLRHGARDQRYQVRFAFPHPWRQA</sequence>
<keyword evidence="2" id="KW-0472">Membrane</keyword>
<feature type="transmembrane region" description="Helical" evidence="2">
    <location>
        <begin position="146"/>
        <end position="167"/>
    </location>
</feature>
<organism evidence="4 5">
    <name type="scientific">Thiorhodovibrio winogradskyi</name>
    <dbReference type="NCBI Taxonomy" id="77007"/>
    <lineage>
        <taxon>Bacteria</taxon>
        <taxon>Pseudomonadati</taxon>
        <taxon>Pseudomonadota</taxon>
        <taxon>Gammaproteobacteria</taxon>
        <taxon>Chromatiales</taxon>
        <taxon>Chromatiaceae</taxon>
        <taxon>Thiorhodovibrio</taxon>
    </lineage>
</organism>
<feature type="domain" description="Signal transduction histidine kinase internal region" evidence="3">
    <location>
        <begin position="222"/>
        <end position="299"/>
    </location>
</feature>